<reference evidence="2 3" key="1">
    <citation type="submission" date="2022-09" db="EMBL/GenBank/DDBJ databases">
        <title>Chelativorans salina sp. nov., a novel slightly halophilic bacterium isolated from a saline lake sediment enrichment.</title>
        <authorList>
            <person name="Gao L."/>
            <person name="Fang B.-Z."/>
            <person name="Li W.-J."/>
        </authorList>
    </citation>
    <scope>NUCLEOTIDE SEQUENCE [LARGE SCALE GENOMIC DNA]</scope>
    <source>
        <strain evidence="2 3">EGI FJ00035</strain>
    </source>
</reference>
<dbReference type="SMART" id="SM00880">
    <property type="entry name" value="CHAD"/>
    <property type="match status" value="1"/>
</dbReference>
<dbReference type="InterPro" id="IPR007899">
    <property type="entry name" value="CHAD_dom"/>
</dbReference>
<dbReference type="Gene3D" id="1.40.20.10">
    <property type="entry name" value="CHAD domain"/>
    <property type="match status" value="1"/>
</dbReference>
<evidence type="ECO:0000259" key="1">
    <source>
        <dbReference type="PROSITE" id="PS51708"/>
    </source>
</evidence>
<dbReference type="PANTHER" id="PTHR39339:SF1">
    <property type="entry name" value="CHAD DOMAIN-CONTAINING PROTEIN"/>
    <property type="match status" value="1"/>
</dbReference>
<dbReference type="EMBL" id="JAOCZP010000004">
    <property type="protein sequence ID" value="MCT7376128.1"/>
    <property type="molecule type" value="Genomic_DNA"/>
</dbReference>
<feature type="domain" description="CHAD" evidence="1">
    <location>
        <begin position="8"/>
        <end position="285"/>
    </location>
</feature>
<dbReference type="PANTHER" id="PTHR39339">
    <property type="entry name" value="SLR1444 PROTEIN"/>
    <property type="match status" value="1"/>
</dbReference>
<dbReference type="InterPro" id="IPR038186">
    <property type="entry name" value="CHAD_dom_sf"/>
</dbReference>
<dbReference type="PROSITE" id="PS51708">
    <property type="entry name" value="CHAD"/>
    <property type="match status" value="1"/>
</dbReference>
<dbReference type="Proteomes" id="UP001320831">
    <property type="component" value="Unassembled WGS sequence"/>
</dbReference>
<name>A0ABT2LRX2_9HYPH</name>
<keyword evidence="3" id="KW-1185">Reference proteome</keyword>
<evidence type="ECO:0000313" key="3">
    <source>
        <dbReference type="Proteomes" id="UP001320831"/>
    </source>
</evidence>
<dbReference type="RefSeq" id="WP_260903733.1">
    <property type="nucleotide sequence ID" value="NZ_JAOCZP010000004.1"/>
</dbReference>
<gene>
    <name evidence="2" type="ORF">N5A92_13910</name>
</gene>
<sequence>MSYCFDPALPVDAEVRRIAGEEIATIAALLQRAPEGRQRSLHGARKRLKRLRGLIKLVREGDEDFHTRENRRFRDMARSLSAVRDADALVETLDRFAVGSRNRAAAELAVIRTHLENRRDRIVHEHAEREAVPAALASLTEARAALDTLALPGTRQEGARLLARGARAMVAKARRALKVAKKGGGAEDFHELRKALKYHWMHLNLLGHMWPGRTPAHRRRADRLAEKLGELNDICAMYHMLDQEEAEIAAPDAVRTFRKLLAAREKTLRKACLSQAAALLEGEGKKLRSRIEREMRKAA</sequence>
<proteinExistence type="predicted"/>
<organism evidence="2 3">
    <name type="scientific">Chelativorans salis</name>
    <dbReference type="NCBI Taxonomy" id="2978478"/>
    <lineage>
        <taxon>Bacteria</taxon>
        <taxon>Pseudomonadati</taxon>
        <taxon>Pseudomonadota</taxon>
        <taxon>Alphaproteobacteria</taxon>
        <taxon>Hyphomicrobiales</taxon>
        <taxon>Phyllobacteriaceae</taxon>
        <taxon>Chelativorans</taxon>
    </lineage>
</organism>
<comment type="caution">
    <text evidence="2">The sequence shown here is derived from an EMBL/GenBank/DDBJ whole genome shotgun (WGS) entry which is preliminary data.</text>
</comment>
<evidence type="ECO:0000313" key="2">
    <source>
        <dbReference type="EMBL" id="MCT7376128.1"/>
    </source>
</evidence>
<dbReference type="Pfam" id="PF05235">
    <property type="entry name" value="CHAD"/>
    <property type="match status" value="1"/>
</dbReference>
<protein>
    <submittedName>
        <fullName evidence="2">CHAD domain-containing protein</fullName>
    </submittedName>
</protein>
<accession>A0ABT2LRX2</accession>